<comment type="catalytic activity">
    <reaction evidence="2">
        <text>1-(5-phospho-beta-D-ribosyl)-ATP + H2O = 1-(5-phospho-beta-D-ribosyl)-5'-AMP + diphosphate + H(+)</text>
        <dbReference type="Rhea" id="RHEA:22828"/>
        <dbReference type="ChEBI" id="CHEBI:15377"/>
        <dbReference type="ChEBI" id="CHEBI:15378"/>
        <dbReference type="ChEBI" id="CHEBI:33019"/>
        <dbReference type="ChEBI" id="CHEBI:59457"/>
        <dbReference type="ChEBI" id="CHEBI:73183"/>
        <dbReference type="EC" id="3.6.1.31"/>
    </reaction>
</comment>
<dbReference type="Pfam" id="PF01503">
    <property type="entry name" value="PRA-PH"/>
    <property type="match status" value="1"/>
</dbReference>
<dbReference type="InterPro" id="IPR008179">
    <property type="entry name" value="HisE"/>
</dbReference>
<accession>A0A8T2SNE9</accession>
<dbReference type="SUPFAM" id="SSF141734">
    <property type="entry name" value="HisI-like"/>
    <property type="match status" value="1"/>
</dbReference>
<evidence type="ECO:0000313" key="13">
    <source>
        <dbReference type="Proteomes" id="UP000825935"/>
    </source>
</evidence>
<comment type="caution">
    <text evidence="12">The sequence shown here is derived from an EMBL/GenBank/DDBJ whole genome shotgun (WGS) entry which is preliminary data.</text>
</comment>
<evidence type="ECO:0000256" key="4">
    <source>
        <dbReference type="ARBA" id="ARBA00005204"/>
    </source>
</evidence>
<evidence type="ECO:0000256" key="1">
    <source>
        <dbReference type="ARBA" id="ARBA00000024"/>
    </source>
</evidence>
<dbReference type="InterPro" id="IPR002496">
    <property type="entry name" value="PRib_AMP_CycHydrolase_dom"/>
</dbReference>
<dbReference type="NCBIfam" id="TIGR03188">
    <property type="entry name" value="histidine_hisI"/>
    <property type="match status" value="1"/>
</dbReference>
<dbReference type="EMBL" id="CM035423">
    <property type="protein sequence ID" value="KAH7365481.1"/>
    <property type="molecule type" value="Genomic_DNA"/>
</dbReference>
<dbReference type="GO" id="GO:0004636">
    <property type="term" value="F:phosphoribosyl-ATP diphosphatase activity"/>
    <property type="evidence" value="ECO:0007669"/>
    <property type="project" value="UniProtKB-EC"/>
</dbReference>
<comment type="catalytic activity">
    <reaction evidence="1">
        <text>1-(5-phospho-beta-D-ribosyl)-5'-AMP + H2O = 1-(5-phospho-beta-D-ribosyl)-5-[(5-phospho-beta-D-ribosylamino)methylideneamino]imidazole-4-carboxamide</text>
        <dbReference type="Rhea" id="RHEA:20049"/>
        <dbReference type="ChEBI" id="CHEBI:15377"/>
        <dbReference type="ChEBI" id="CHEBI:58435"/>
        <dbReference type="ChEBI" id="CHEBI:59457"/>
        <dbReference type="EC" id="3.5.4.19"/>
    </reaction>
</comment>
<dbReference type="CDD" id="cd11534">
    <property type="entry name" value="NTP-PPase_HisIE_like"/>
    <property type="match status" value="1"/>
</dbReference>
<dbReference type="Pfam" id="PF01502">
    <property type="entry name" value="PRA-CH"/>
    <property type="match status" value="1"/>
</dbReference>
<keyword evidence="10" id="KW-0511">Multifunctional enzyme</keyword>
<dbReference type="PANTHER" id="PTHR42945:SF1">
    <property type="entry name" value="HISTIDINE BIOSYNTHESIS BIFUNCTIONAL PROTEIN HIS7"/>
    <property type="match status" value="1"/>
</dbReference>
<organism evidence="12 13">
    <name type="scientific">Ceratopteris richardii</name>
    <name type="common">Triangle waterfern</name>
    <dbReference type="NCBI Taxonomy" id="49495"/>
    <lineage>
        <taxon>Eukaryota</taxon>
        <taxon>Viridiplantae</taxon>
        <taxon>Streptophyta</taxon>
        <taxon>Embryophyta</taxon>
        <taxon>Tracheophyta</taxon>
        <taxon>Polypodiopsida</taxon>
        <taxon>Polypodiidae</taxon>
        <taxon>Polypodiales</taxon>
        <taxon>Pteridineae</taxon>
        <taxon>Pteridaceae</taxon>
        <taxon>Parkerioideae</taxon>
        <taxon>Ceratopteris</taxon>
    </lineage>
</organism>
<comment type="pathway">
    <text evidence="3">Amino-acid biosynthesis; L-histidine biosynthesis; L-histidine from 5-phospho-alpha-D-ribose 1-diphosphate: step 3/9.</text>
</comment>
<keyword evidence="5" id="KW-0028">Amino-acid biosynthesis</keyword>
<evidence type="ECO:0000256" key="9">
    <source>
        <dbReference type="ARBA" id="ARBA00023102"/>
    </source>
</evidence>
<evidence type="ECO:0000256" key="6">
    <source>
        <dbReference type="ARBA" id="ARBA00022741"/>
    </source>
</evidence>
<dbReference type="InterPro" id="IPR021130">
    <property type="entry name" value="PRib-ATP_PPHydrolase-like"/>
</dbReference>
<gene>
    <name evidence="12" type="ORF">KP509_18G030500</name>
</gene>
<dbReference type="Proteomes" id="UP000825935">
    <property type="component" value="Chromosome 18"/>
</dbReference>
<dbReference type="PANTHER" id="PTHR42945">
    <property type="entry name" value="HISTIDINE BIOSYNTHESIS BIFUNCTIONAL PROTEIN"/>
    <property type="match status" value="1"/>
</dbReference>
<dbReference type="Gene3D" id="3.10.20.810">
    <property type="entry name" value="Phosphoribosyl-AMP cyclohydrolase"/>
    <property type="match status" value="1"/>
</dbReference>
<dbReference type="GO" id="GO:0000105">
    <property type="term" value="P:L-histidine biosynthetic process"/>
    <property type="evidence" value="ECO:0007669"/>
    <property type="project" value="UniProtKB-KW"/>
</dbReference>
<dbReference type="InterPro" id="IPR038019">
    <property type="entry name" value="PRib_AMP_CycHydrolase_sf"/>
</dbReference>
<proteinExistence type="predicted"/>
<dbReference type="GO" id="GO:0004635">
    <property type="term" value="F:phosphoribosyl-AMP cyclohydrolase activity"/>
    <property type="evidence" value="ECO:0007669"/>
    <property type="project" value="UniProtKB-EC"/>
</dbReference>
<evidence type="ECO:0000256" key="5">
    <source>
        <dbReference type="ARBA" id="ARBA00022605"/>
    </source>
</evidence>
<keyword evidence="7" id="KW-0378">Hydrolase</keyword>
<keyword evidence="6" id="KW-0547">Nucleotide-binding</keyword>
<keyword evidence="9" id="KW-0368">Histidine biosynthesis</keyword>
<sequence>MYRRPSTFSDYQRMASTTVYPLEKTFSVHCSSRRRSGLVSATGQRNCTHFKMPLQECGSWKLANAIRQIQKSVDSKNEGIRPKGSCRSISAISSPITTTITNDAALKTKVDEMLSTIKWDKSGLVVAIAQHIDTGAVLMQGFANSDAILATIASGKATFFSRSRSSLWTKGETSSNFINVKDVFLDCDRDSIIYLGLPDGPTCHTGATTCYFTRAPNAIDDTQDTTASFPLTTLFALEETIHNRKSQLMDGSVSKPSWTHKLMKDHELLCSKIREEADELCRTLESNEGKDRTASEMADVLYHSMVLLAVQDVKLEDVLEILRKRFTQSGIEEKSSRK</sequence>
<evidence type="ECO:0000259" key="11">
    <source>
        <dbReference type="Pfam" id="PF01502"/>
    </source>
</evidence>
<evidence type="ECO:0000256" key="7">
    <source>
        <dbReference type="ARBA" id="ARBA00022801"/>
    </source>
</evidence>
<evidence type="ECO:0000256" key="3">
    <source>
        <dbReference type="ARBA" id="ARBA00005169"/>
    </source>
</evidence>
<dbReference type="SUPFAM" id="SSF101386">
    <property type="entry name" value="all-alpha NTP pyrophosphatases"/>
    <property type="match status" value="1"/>
</dbReference>
<comment type="pathway">
    <text evidence="4">Amino-acid biosynthesis; L-histidine biosynthesis; L-histidine from 5-phospho-alpha-D-ribose 1-diphosphate: step 2/9.</text>
</comment>
<keyword evidence="8" id="KW-0067">ATP-binding</keyword>
<evidence type="ECO:0000256" key="8">
    <source>
        <dbReference type="ARBA" id="ARBA00022840"/>
    </source>
</evidence>
<evidence type="ECO:0000256" key="2">
    <source>
        <dbReference type="ARBA" id="ARBA00001460"/>
    </source>
</evidence>
<dbReference type="FunFam" id="3.10.20.810:FF:000001">
    <property type="entry name" value="Histidine biosynthesis bifunctional protein HisIE"/>
    <property type="match status" value="1"/>
</dbReference>
<dbReference type="AlphaFoldDB" id="A0A8T2SNE9"/>
<keyword evidence="13" id="KW-1185">Reference proteome</keyword>
<feature type="domain" description="Phosphoribosyl-AMP cyclohydrolase" evidence="11">
    <location>
        <begin position="139"/>
        <end position="212"/>
    </location>
</feature>
<dbReference type="OrthoDB" id="1703565at2759"/>
<evidence type="ECO:0000256" key="10">
    <source>
        <dbReference type="ARBA" id="ARBA00023268"/>
    </source>
</evidence>
<evidence type="ECO:0000313" key="12">
    <source>
        <dbReference type="EMBL" id="KAH7365481.1"/>
    </source>
</evidence>
<reference evidence="12" key="1">
    <citation type="submission" date="2021-08" db="EMBL/GenBank/DDBJ databases">
        <title>WGS assembly of Ceratopteris richardii.</title>
        <authorList>
            <person name="Marchant D.B."/>
            <person name="Chen G."/>
            <person name="Jenkins J."/>
            <person name="Shu S."/>
            <person name="Leebens-Mack J."/>
            <person name="Grimwood J."/>
            <person name="Schmutz J."/>
            <person name="Soltis P."/>
            <person name="Soltis D."/>
            <person name="Chen Z.-H."/>
        </authorList>
    </citation>
    <scope>NUCLEOTIDE SEQUENCE</scope>
    <source>
        <strain evidence="12">Whitten #5841</strain>
        <tissue evidence="12">Leaf</tissue>
    </source>
</reference>
<protein>
    <recommendedName>
        <fullName evidence="11">Phosphoribosyl-AMP cyclohydrolase domain-containing protein</fullName>
    </recommendedName>
</protein>
<name>A0A8T2SNE9_CERRI</name>
<dbReference type="GO" id="GO:0005524">
    <property type="term" value="F:ATP binding"/>
    <property type="evidence" value="ECO:0007669"/>
    <property type="project" value="UniProtKB-KW"/>
</dbReference>
<dbReference type="Gene3D" id="1.10.287.1080">
    <property type="entry name" value="MazG-like"/>
    <property type="match status" value="1"/>
</dbReference>